<evidence type="ECO:0000313" key="15">
    <source>
        <dbReference type="Proteomes" id="UP000887159"/>
    </source>
</evidence>
<dbReference type="Pfam" id="PF02932">
    <property type="entry name" value="Neur_chan_memb"/>
    <property type="match status" value="1"/>
</dbReference>
<dbReference type="PROSITE" id="PS00236">
    <property type="entry name" value="NEUROTR_ION_CHANNEL"/>
    <property type="match status" value="1"/>
</dbReference>
<dbReference type="InterPro" id="IPR036719">
    <property type="entry name" value="Neuro-gated_channel_TM_sf"/>
</dbReference>
<keyword evidence="9 11" id="KW-0472">Membrane</keyword>
<dbReference type="Proteomes" id="UP000887159">
    <property type="component" value="Unassembled WGS sequence"/>
</dbReference>
<keyword evidence="5 11" id="KW-0812">Transmembrane</keyword>
<dbReference type="SUPFAM" id="SSF63712">
    <property type="entry name" value="Nicotinic receptor ligand binding domain-like"/>
    <property type="match status" value="1"/>
</dbReference>
<reference evidence="14" key="1">
    <citation type="submission" date="2020-08" db="EMBL/GenBank/DDBJ databases">
        <title>Multicomponent nature underlies the extraordinary mechanical properties of spider dragline silk.</title>
        <authorList>
            <person name="Kono N."/>
            <person name="Nakamura H."/>
            <person name="Mori M."/>
            <person name="Yoshida Y."/>
            <person name="Ohtoshi R."/>
            <person name="Malay A.D."/>
            <person name="Moran D.A.P."/>
            <person name="Tomita M."/>
            <person name="Numata K."/>
            <person name="Arakawa K."/>
        </authorList>
    </citation>
    <scope>NUCLEOTIDE SEQUENCE</scope>
</reference>
<feature type="transmembrane region" description="Helical" evidence="11">
    <location>
        <begin position="309"/>
        <end position="331"/>
    </location>
</feature>
<evidence type="ECO:0000256" key="8">
    <source>
        <dbReference type="ARBA" id="ARBA00023065"/>
    </source>
</evidence>
<accession>A0A8X6VFR2</accession>
<dbReference type="GO" id="GO:0099095">
    <property type="term" value="F:ligand-gated monoatomic anion channel activity"/>
    <property type="evidence" value="ECO:0007669"/>
    <property type="project" value="UniProtKB-ARBA"/>
</dbReference>
<name>A0A8X6VFR2_TRICX</name>
<dbReference type="EMBL" id="BMAU01021342">
    <property type="protein sequence ID" value="GFY16912.1"/>
    <property type="molecule type" value="Genomic_DNA"/>
</dbReference>
<gene>
    <name evidence="14" type="primary">GluClalpha</name>
    <name evidence="14" type="ORF">TNCV_3689701</name>
</gene>
<keyword evidence="4" id="KW-1003">Cell membrane</keyword>
<sequence length="431" mass="49736">MEVALVGFLVATLLSLATSDPNIIPMPENILTQEYLTNLKNSGYNRNIMPGGNHGYGSPVEVLCTMHVLDVTKVDDLNMDYRITMYFRQSWNDSRLSFLEQDIHSIVLNDPKPIWTPDLFFVQEKEGYHHSLTIPNTFLRIHPEGEVLYSVRISITLSCPMDFKKFPHDQQKCVFMIESYGRTRDKLELSWDRRQLNPPITVNEYIPLLPFDVRDIKANVRHAKFTFGEYTALEVSMIFDRKMGFFWTRLYIPFLLLVAISWVSFCIPAKMIALRLSLLFVILYVMINIASGISDYLPPSSYTKGSDVWIAVCETMVFAAFIEFIAVHIIARNKEKLDKKMRKNDPEAQRVLDLDDKMNPVVSEATTAAVTIVARRLKCDALSSKHIDRMKVVFLEPFCDFRDAVKMNKLFLMISYVRLSKEFKDGFNTCI</sequence>
<dbReference type="PANTHER" id="PTHR18945">
    <property type="entry name" value="NEUROTRANSMITTER GATED ION CHANNEL"/>
    <property type="match status" value="1"/>
</dbReference>
<evidence type="ECO:0000256" key="4">
    <source>
        <dbReference type="ARBA" id="ARBA00022475"/>
    </source>
</evidence>
<comment type="caution">
    <text evidence="11">Lacks conserved residue(s) required for the propagation of feature annotation.</text>
</comment>
<dbReference type="SUPFAM" id="SSF90112">
    <property type="entry name" value="Neurotransmitter-gated ion-channel transmembrane pore"/>
    <property type="match status" value="1"/>
</dbReference>
<evidence type="ECO:0000256" key="2">
    <source>
        <dbReference type="ARBA" id="ARBA00004236"/>
    </source>
</evidence>
<feature type="domain" description="Neurotransmitter-gated ion-channel ligand-binding" evidence="12">
    <location>
        <begin position="37"/>
        <end position="243"/>
    </location>
</feature>
<keyword evidence="10 11" id="KW-0407">Ion channel</keyword>
<dbReference type="PRINTS" id="PR00252">
    <property type="entry name" value="NRIONCHANNEL"/>
</dbReference>
<keyword evidence="15" id="KW-1185">Reference proteome</keyword>
<feature type="chain" id="PRO_5036519170" evidence="11">
    <location>
        <begin position="20"/>
        <end position="431"/>
    </location>
</feature>
<keyword evidence="7 11" id="KW-1133">Transmembrane helix</keyword>
<evidence type="ECO:0000256" key="5">
    <source>
        <dbReference type="ARBA" id="ARBA00022692"/>
    </source>
</evidence>
<dbReference type="InterPro" id="IPR006201">
    <property type="entry name" value="Neur_channel"/>
</dbReference>
<evidence type="ECO:0000256" key="9">
    <source>
        <dbReference type="ARBA" id="ARBA00023136"/>
    </source>
</evidence>
<dbReference type="PRINTS" id="PR00253">
    <property type="entry name" value="GABAARECEPTR"/>
</dbReference>
<evidence type="ECO:0000259" key="13">
    <source>
        <dbReference type="Pfam" id="PF02932"/>
    </source>
</evidence>
<evidence type="ECO:0000256" key="10">
    <source>
        <dbReference type="ARBA" id="ARBA00023303"/>
    </source>
</evidence>
<dbReference type="InterPro" id="IPR006028">
    <property type="entry name" value="GABAA/Glycine_rcpt"/>
</dbReference>
<evidence type="ECO:0000313" key="14">
    <source>
        <dbReference type="EMBL" id="GFY16912.1"/>
    </source>
</evidence>
<dbReference type="InterPro" id="IPR006202">
    <property type="entry name" value="Neur_chan_lig-bd"/>
</dbReference>
<dbReference type="Pfam" id="PF02931">
    <property type="entry name" value="Neur_chan_LBD"/>
    <property type="match status" value="1"/>
</dbReference>
<dbReference type="AlphaFoldDB" id="A0A8X6VFR2"/>
<evidence type="ECO:0000256" key="7">
    <source>
        <dbReference type="ARBA" id="ARBA00022989"/>
    </source>
</evidence>
<evidence type="ECO:0000256" key="6">
    <source>
        <dbReference type="ARBA" id="ARBA00022729"/>
    </source>
</evidence>
<feature type="transmembrane region" description="Helical" evidence="11">
    <location>
        <begin position="276"/>
        <end position="297"/>
    </location>
</feature>
<comment type="similarity">
    <text evidence="11">Belongs to the ligand-gated ion channel (TC 1.A.9) family.</text>
</comment>
<dbReference type="GO" id="GO:0005886">
    <property type="term" value="C:plasma membrane"/>
    <property type="evidence" value="ECO:0007669"/>
    <property type="project" value="UniProtKB-SubCell"/>
</dbReference>
<dbReference type="GO" id="GO:0005230">
    <property type="term" value="F:extracellular ligand-gated monoatomic ion channel activity"/>
    <property type="evidence" value="ECO:0007669"/>
    <property type="project" value="InterPro"/>
</dbReference>
<dbReference type="Gene3D" id="2.70.170.10">
    <property type="entry name" value="Neurotransmitter-gated ion-channel ligand-binding domain"/>
    <property type="match status" value="1"/>
</dbReference>
<organism evidence="14 15">
    <name type="scientific">Trichonephila clavipes</name>
    <name type="common">Golden silk orbweaver</name>
    <name type="synonym">Nephila clavipes</name>
    <dbReference type="NCBI Taxonomy" id="2585209"/>
    <lineage>
        <taxon>Eukaryota</taxon>
        <taxon>Metazoa</taxon>
        <taxon>Ecdysozoa</taxon>
        <taxon>Arthropoda</taxon>
        <taxon>Chelicerata</taxon>
        <taxon>Arachnida</taxon>
        <taxon>Araneae</taxon>
        <taxon>Araneomorphae</taxon>
        <taxon>Entelegynae</taxon>
        <taxon>Araneoidea</taxon>
        <taxon>Nephilidae</taxon>
        <taxon>Trichonephila</taxon>
    </lineage>
</organism>
<dbReference type="InterPro" id="IPR006029">
    <property type="entry name" value="Neurotrans-gated_channel_TM"/>
</dbReference>
<comment type="caution">
    <text evidence="14">The sequence shown here is derived from an EMBL/GenBank/DDBJ whole genome shotgun (WGS) entry which is preliminary data.</text>
</comment>
<evidence type="ECO:0000256" key="3">
    <source>
        <dbReference type="ARBA" id="ARBA00022448"/>
    </source>
</evidence>
<feature type="domain" description="Neurotransmitter-gated ion-channel transmembrane" evidence="13">
    <location>
        <begin position="250"/>
        <end position="347"/>
    </location>
</feature>
<evidence type="ECO:0000256" key="1">
    <source>
        <dbReference type="ARBA" id="ARBA00004141"/>
    </source>
</evidence>
<dbReference type="InterPro" id="IPR038050">
    <property type="entry name" value="Neuro_actylchol_rec"/>
</dbReference>
<proteinExistence type="inferred from homology"/>
<keyword evidence="6 11" id="KW-0732">Signal</keyword>
<keyword evidence="8 11" id="KW-0406">Ion transport</keyword>
<keyword evidence="3 11" id="KW-0813">Transport</keyword>
<feature type="signal peptide" evidence="11">
    <location>
        <begin position="1"/>
        <end position="19"/>
    </location>
</feature>
<dbReference type="GO" id="GO:0004888">
    <property type="term" value="F:transmembrane signaling receptor activity"/>
    <property type="evidence" value="ECO:0007669"/>
    <property type="project" value="InterPro"/>
</dbReference>
<feature type="transmembrane region" description="Helical" evidence="11">
    <location>
        <begin position="250"/>
        <end position="269"/>
    </location>
</feature>
<evidence type="ECO:0000256" key="11">
    <source>
        <dbReference type="RuleBase" id="RU000687"/>
    </source>
</evidence>
<dbReference type="InterPro" id="IPR018000">
    <property type="entry name" value="Neurotransmitter_ion_chnl_CS"/>
</dbReference>
<comment type="subcellular location">
    <subcellularLocation>
        <location evidence="2">Cell membrane</location>
    </subcellularLocation>
    <subcellularLocation>
        <location evidence="1">Membrane</location>
        <topology evidence="1">Multi-pass membrane protein</topology>
    </subcellularLocation>
</comment>
<dbReference type="InterPro" id="IPR036734">
    <property type="entry name" value="Neur_chan_lig-bd_sf"/>
</dbReference>
<protein>
    <submittedName>
        <fullName evidence="14">Glutamate-gated chloride channel</fullName>
    </submittedName>
</protein>
<evidence type="ECO:0000259" key="12">
    <source>
        <dbReference type="Pfam" id="PF02931"/>
    </source>
</evidence>
<dbReference type="GO" id="GO:0005254">
    <property type="term" value="F:chloride channel activity"/>
    <property type="evidence" value="ECO:0007669"/>
    <property type="project" value="UniProtKB-ARBA"/>
</dbReference>
<dbReference type="Gene3D" id="1.20.58.390">
    <property type="entry name" value="Neurotransmitter-gated ion-channel transmembrane domain"/>
    <property type="match status" value="1"/>
</dbReference>